<protein>
    <submittedName>
        <fullName evidence="1">Uncharacterized protein</fullName>
    </submittedName>
</protein>
<dbReference type="EMBL" id="LR798233">
    <property type="protein sequence ID" value="CAB5212872.1"/>
    <property type="molecule type" value="Genomic_DNA"/>
</dbReference>
<reference evidence="1" key="1">
    <citation type="submission" date="2020-05" db="EMBL/GenBank/DDBJ databases">
        <authorList>
            <person name="Chiriac C."/>
            <person name="Salcher M."/>
            <person name="Ghai R."/>
            <person name="Kavagutti S V."/>
        </authorList>
    </citation>
    <scope>NUCLEOTIDE SEQUENCE</scope>
</reference>
<proteinExistence type="predicted"/>
<organism evidence="1">
    <name type="scientific">uncultured Caudovirales phage</name>
    <dbReference type="NCBI Taxonomy" id="2100421"/>
    <lineage>
        <taxon>Viruses</taxon>
        <taxon>Duplodnaviria</taxon>
        <taxon>Heunggongvirae</taxon>
        <taxon>Uroviricota</taxon>
        <taxon>Caudoviricetes</taxon>
        <taxon>Peduoviridae</taxon>
        <taxon>Maltschvirus</taxon>
        <taxon>Maltschvirus maltsch</taxon>
    </lineage>
</organism>
<sequence length="78" mass="8624">MTDIRKDLSNPQNATMLVHKESFDAGFKAGRAHDVDGLIAEIDGLKCKKVDCRPIAHEVHNEAIDAAISVIRKHFGKE</sequence>
<name>A0A6J7WN60_9CAUD</name>
<gene>
    <name evidence="1" type="ORF">UFOVP191_40</name>
</gene>
<evidence type="ECO:0000313" key="1">
    <source>
        <dbReference type="EMBL" id="CAB5212872.1"/>
    </source>
</evidence>
<accession>A0A6J7WN60</accession>